<keyword evidence="3" id="KW-1185">Reference proteome</keyword>
<sequence length="624" mass="68747">MASVREIIEAWDCLTPEEAQQLKDGLADPLTLGYDLNLPADDLCFDTTTGDLYRAGIGQLMLRQKAWELIQQEKEEHSKGKNKPVLQVHGKAADRKLEHCEEQGTGGGMPQSGTSRSGGDALDVVDCLVDEYGELARESHQGNAPGAARDESCPLDSSPLACQMPLLYSREGTYESLLVALARIFQRWTRRGFMNEGDNFCRGLSHLLILGGSGSGKSTVLEMLLRWLRGYLQKHPEQHLLEFFSAIMYPGEDPNAMGELKGKTVRDFVAALQLLAGTRYHMMAILRVESDDMTSTVEEEAANVPSWSASALRLLYACLSPLEGKRAGKIESYAKFLETAPSALKKRLSCDDVLLFLRRALHVPFEEHLMLLLLVDEGDAACGTFPRGKGAHPPKEGLTWLKEMMSEIIDMNANAHSGFNSLIVPVCASTSKEALDLESTMTWGAEALPFLQTCIQTEAVVLNLAKRAALAAGRPVPEELPESAMEAWKQVHWHLGGTPRLLCSFLEVLGLTRARLPSDQDFQSDDLDLAILELDLLMMENVLLKLEMTNQNKLSSGLARWDKHKQLHKGPPRTGAKRKDLSDGAESALSAKDSPPAKKHSRRSTPFVAAKDLERSSDFGTLRS</sequence>
<evidence type="ECO:0000313" key="2">
    <source>
        <dbReference type="EMBL" id="CAL5222800.1"/>
    </source>
</evidence>
<evidence type="ECO:0000256" key="1">
    <source>
        <dbReference type="SAM" id="MobiDB-lite"/>
    </source>
</evidence>
<dbReference type="SUPFAM" id="SSF52540">
    <property type="entry name" value="P-loop containing nucleoside triphosphate hydrolases"/>
    <property type="match status" value="2"/>
</dbReference>
<reference evidence="2 3" key="1">
    <citation type="submission" date="2024-06" db="EMBL/GenBank/DDBJ databases">
        <authorList>
            <person name="Kraege A."/>
            <person name="Thomma B."/>
        </authorList>
    </citation>
    <scope>NUCLEOTIDE SEQUENCE [LARGE SCALE GENOMIC DNA]</scope>
</reference>
<accession>A0ABP1FS98</accession>
<dbReference type="EMBL" id="CAXHTA020000007">
    <property type="protein sequence ID" value="CAL5222800.1"/>
    <property type="molecule type" value="Genomic_DNA"/>
</dbReference>
<dbReference type="Proteomes" id="UP001497392">
    <property type="component" value="Unassembled WGS sequence"/>
</dbReference>
<evidence type="ECO:0000313" key="3">
    <source>
        <dbReference type="Proteomes" id="UP001497392"/>
    </source>
</evidence>
<name>A0ABP1FS98_9CHLO</name>
<feature type="region of interest" description="Disordered" evidence="1">
    <location>
        <begin position="557"/>
        <end position="624"/>
    </location>
</feature>
<feature type="region of interest" description="Disordered" evidence="1">
    <location>
        <begin position="98"/>
        <end position="119"/>
    </location>
</feature>
<organism evidence="2 3">
    <name type="scientific">Coccomyxa viridis</name>
    <dbReference type="NCBI Taxonomy" id="1274662"/>
    <lineage>
        <taxon>Eukaryota</taxon>
        <taxon>Viridiplantae</taxon>
        <taxon>Chlorophyta</taxon>
        <taxon>core chlorophytes</taxon>
        <taxon>Trebouxiophyceae</taxon>
        <taxon>Trebouxiophyceae incertae sedis</taxon>
        <taxon>Coccomyxaceae</taxon>
        <taxon>Coccomyxa</taxon>
    </lineage>
</organism>
<dbReference type="InterPro" id="IPR027417">
    <property type="entry name" value="P-loop_NTPase"/>
</dbReference>
<comment type="caution">
    <text evidence="2">The sequence shown here is derived from an EMBL/GenBank/DDBJ whole genome shotgun (WGS) entry which is preliminary data.</text>
</comment>
<protein>
    <submittedName>
        <fullName evidence="2">G5216 protein</fullName>
    </submittedName>
</protein>
<proteinExistence type="predicted"/>
<gene>
    <name evidence="2" type="primary">g5216</name>
    <name evidence="2" type="ORF">VP750_LOCUS4459</name>
</gene>
<feature type="compositionally biased region" description="Basic residues" evidence="1">
    <location>
        <begin position="562"/>
        <end position="571"/>
    </location>
</feature>